<feature type="transmembrane region" description="Helical" evidence="1">
    <location>
        <begin position="21"/>
        <end position="38"/>
    </location>
</feature>
<dbReference type="EMBL" id="JAQPYS010000056">
    <property type="protein sequence ID" value="MDC7136725.1"/>
    <property type="molecule type" value="Genomic_DNA"/>
</dbReference>
<evidence type="ECO:0000256" key="1">
    <source>
        <dbReference type="SAM" id="Phobius"/>
    </source>
</evidence>
<accession>A0ABT5H8B7</accession>
<dbReference type="Proteomes" id="UP001215398">
    <property type="component" value="Unassembled WGS sequence"/>
</dbReference>
<organism evidence="2 3">
    <name type="scientific">Bacteroides zhangwenhongii</name>
    <dbReference type="NCBI Taxonomy" id="2650157"/>
    <lineage>
        <taxon>Bacteria</taxon>
        <taxon>Pseudomonadati</taxon>
        <taxon>Bacteroidota</taxon>
        <taxon>Bacteroidia</taxon>
        <taxon>Bacteroidales</taxon>
        <taxon>Bacteroidaceae</taxon>
        <taxon>Bacteroides</taxon>
    </lineage>
</organism>
<comment type="caution">
    <text evidence="2">The sequence shown here is derived from an EMBL/GenBank/DDBJ whole genome shotgun (WGS) entry which is preliminary data.</text>
</comment>
<dbReference type="RefSeq" id="WP_272720456.1">
    <property type="nucleotide sequence ID" value="NZ_JAQPYS010000056.1"/>
</dbReference>
<keyword evidence="3" id="KW-1185">Reference proteome</keyword>
<proteinExistence type="predicted"/>
<gene>
    <name evidence="2" type="ORF">PQG98_10300</name>
</gene>
<name>A0ABT5H8B7_9BACE</name>
<evidence type="ECO:0000313" key="3">
    <source>
        <dbReference type="Proteomes" id="UP001215398"/>
    </source>
</evidence>
<protein>
    <recommendedName>
        <fullName evidence="4">MATE family efflux transporter</fullName>
    </recommendedName>
</protein>
<evidence type="ECO:0008006" key="4">
    <source>
        <dbReference type="Google" id="ProtNLM"/>
    </source>
</evidence>
<evidence type="ECO:0000313" key="2">
    <source>
        <dbReference type="EMBL" id="MDC7136725.1"/>
    </source>
</evidence>
<keyword evidence="1" id="KW-0812">Transmembrane</keyword>
<reference evidence="2 3" key="1">
    <citation type="submission" date="2023-01" db="EMBL/GenBank/DDBJ databases">
        <title>Exploring GABA producing Bacteroides strains toward improving mental health.</title>
        <authorList>
            <person name="Yousuf B."/>
            <person name="Bouhlel N.E."/>
            <person name="Mottawea W."/>
            <person name="Hammami R."/>
        </authorList>
    </citation>
    <scope>NUCLEOTIDE SEQUENCE [LARGE SCALE GENOMIC DNA]</scope>
    <source>
        <strain evidence="2 3">UO.H1054</strain>
    </source>
</reference>
<keyword evidence="1" id="KW-0472">Membrane</keyword>
<feature type="non-terminal residue" evidence="2">
    <location>
        <position position="41"/>
    </location>
</feature>
<sequence>MINKYEERLGTERMLPLVFKMALPAVAAQFVNLLYSMVDRI</sequence>
<keyword evidence="1" id="KW-1133">Transmembrane helix</keyword>